<dbReference type="InterPro" id="IPR050300">
    <property type="entry name" value="GDXG_lipolytic_enzyme"/>
</dbReference>
<evidence type="ECO:0000313" key="4">
    <source>
        <dbReference type="Proteomes" id="UP000184383"/>
    </source>
</evidence>
<dbReference type="Gene3D" id="3.40.50.1820">
    <property type="entry name" value="alpha/beta hydrolase"/>
    <property type="match status" value="1"/>
</dbReference>
<dbReference type="VEuPathDB" id="FungiDB:ASPWEDRAFT_52622"/>
<dbReference type="Pfam" id="PF20434">
    <property type="entry name" value="BD-FAE"/>
    <property type="match status" value="1"/>
</dbReference>
<dbReference type="PANTHER" id="PTHR48081:SF3">
    <property type="entry name" value="ALPHA_BETA HYDROLASE FOLD-3 DOMAIN-CONTAINING PROTEIN"/>
    <property type="match status" value="1"/>
</dbReference>
<dbReference type="InterPro" id="IPR029058">
    <property type="entry name" value="AB_hydrolase_fold"/>
</dbReference>
<protein>
    <recommendedName>
        <fullName evidence="2">BD-FAE-like domain-containing protein</fullName>
    </recommendedName>
</protein>
<dbReference type="STRING" id="1073089.A0A1L9RHK4"/>
<sequence length="323" mass="35655">MSPKPLTTLYKEINNTEITTDIYLPPFPSGKHSIMINIHGGAFMLSYSGMVSMPQITDCLNRGWIVVVPNHRLCPQVNILDGPVQDCRDLLNWVYEGGLESYLSSTEGGRGYELDLERVVAFGTSSGGMLALCLGFNVPRPVKAILSLYGAVHFAHPFWKKPLPHVAQKLPPNIPESFLEQIYAEYPVPTNSSISLEGQSETGTSSGPNFSRPRDAFAFTQIANGTLLEKCYPGGDLGLIDPVLNVEGDFPPTYIVHGLADTMVPIELSRVLLRVLREKGIECGMTEVPGEEHTFAAKMEVGSRTWELQRKGFDFLEEVIRRG</sequence>
<dbReference type="PANTHER" id="PTHR48081">
    <property type="entry name" value="AB HYDROLASE SUPERFAMILY PROTEIN C4A8.06C"/>
    <property type="match status" value="1"/>
</dbReference>
<dbReference type="InterPro" id="IPR049492">
    <property type="entry name" value="BD-FAE-like_dom"/>
</dbReference>
<dbReference type="RefSeq" id="XP_040688060.1">
    <property type="nucleotide sequence ID" value="XM_040837771.1"/>
</dbReference>
<evidence type="ECO:0000256" key="1">
    <source>
        <dbReference type="ARBA" id="ARBA00022801"/>
    </source>
</evidence>
<evidence type="ECO:0000313" key="3">
    <source>
        <dbReference type="EMBL" id="OJJ34384.1"/>
    </source>
</evidence>
<feature type="domain" description="BD-FAE-like" evidence="2">
    <location>
        <begin position="21"/>
        <end position="136"/>
    </location>
</feature>
<dbReference type="OrthoDB" id="19653at2759"/>
<keyword evidence="4" id="KW-1185">Reference proteome</keyword>
<dbReference type="AlphaFoldDB" id="A0A1L9RHK4"/>
<dbReference type="Proteomes" id="UP000184383">
    <property type="component" value="Unassembled WGS sequence"/>
</dbReference>
<reference evidence="4" key="1">
    <citation type="journal article" date="2017" name="Genome Biol.">
        <title>Comparative genomics reveals high biological diversity and specific adaptations in the industrially and medically important fungal genus Aspergillus.</title>
        <authorList>
            <person name="de Vries R.P."/>
            <person name="Riley R."/>
            <person name="Wiebenga A."/>
            <person name="Aguilar-Osorio G."/>
            <person name="Amillis S."/>
            <person name="Uchima C.A."/>
            <person name="Anderluh G."/>
            <person name="Asadollahi M."/>
            <person name="Askin M."/>
            <person name="Barry K."/>
            <person name="Battaglia E."/>
            <person name="Bayram O."/>
            <person name="Benocci T."/>
            <person name="Braus-Stromeyer S.A."/>
            <person name="Caldana C."/>
            <person name="Canovas D."/>
            <person name="Cerqueira G.C."/>
            <person name="Chen F."/>
            <person name="Chen W."/>
            <person name="Choi C."/>
            <person name="Clum A."/>
            <person name="Dos Santos R.A."/>
            <person name="Damasio A.R."/>
            <person name="Diallinas G."/>
            <person name="Emri T."/>
            <person name="Fekete E."/>
            <person name="Flipphi M."/>
            <person name="Freyberg S."/>
            <person name="Gallo A."/>
            <person name="Gournas C."/>
            <person name="Habgood R."/>
            <person name="Hainaut M."/>
            <person name="Harispe M.L."/>
            <person name="Henrissat B."/>
            <person name="Hilden K.S."/>
            <person name="Hope R."/>
            <person name="Hossain A."/>
            <person name="Karabika E."/>
            <person name="Karaffa L."/>
            <person name="Karanyi Z."/>
            <person name="Krasevec N."/>
            <person name="Kuo A."/>
            <person name="Kusch H."/>
            <person name="LaButti K."/>
            <person name="Lagendijk E.L."/>
            <person name="Lapidus A."/>
            <person name="Levasseur A."/>
            <person name="Lindquist E."/>
            <person name="Lipzen A."/>
            <person name="Logrieco A.F."/>
            <person name="MacCabe A."/>
            <person name="Maekelae M.R."/>
            <person name="Malavazi I."/>
            <person name="Melin P."/>
            <person name="Meyer V."/>
            <person name="Mielnichuk N."/>
            <person name="Miskei M."/>
            <person name="Molnar A.P."/>
            <person name="Mule G."/>
            <person name="Ngan C.Y."/>
            <person name="Orejas M."/>
            <person name="Orosz E."/>
            <person name="Ouedraogo J.P."/>
            <person name="Overkamp K.M."/>
            <person name="Park H.-S."/>
            <person name="Perrone G."/>
            <person name="Piumi F."/>
            <person name="Punt P.J."/>
            <person name="Ram A.F."/>
            <person name="Ramon A."/>
            <person name="Rauscher S."/>
            <person name="Record E."/>
            <person name="Riano-Pachon D.M."/>
            <person name="Robert V."/>
            <person name="Roehrig J."/>
            <person name="Ruller R."/>
            <person name="Salamov A."/>
            <person name="Salih N.S."/>
            <person name="Samson R.A."/>
            <person name="Sandor E."/>
            <person name="Sanguinetti M."/>
            <person name="Schuetze T."/>
            <person name="Sepcic K."/>
            <person name="Shelest E."/>
            <person name="Sherlock G."/>
            <person name="Sophianopoulou V."/>
            <person name="Squina F.M."/>
            <person name="Sun H."/>
            <person name="Susca A."/>
            <person name="Todd R.B."/>
            <person name="Tsang A."/>
            <person name="Unkles S.E."/>
            <person name="van de Wiele N."/>
            <person name="van Rossen-Uffink D."/>
            <person name="Oliveira J.V."/>
            <person name="Vesth T.C."/>
            <person name="Visser J."/>
            <person name="Yu J.-H."/>
            <person name="Zhou M."/>
            <person name="Andersen M.R."/>
            <person name="Archer D.B."/>
            <person name="Baker S.E."/>
            <person name="Benoit I."/>
            <person name="Brakhage A.A."/>
            <person name="Braus G.H."/>
            <person name="Fischer R."/>
            <person name="Frisvad J.C."/>
            <person name="Goldman G.H."/>
            <person name="Houbraken J."/>
            <person name="Oakley B."/>
            <person name="Pocsi I."/>
            <person name="Scazzocchio C."/>
            <person name="Seiboth B."/>
            <person name="vanKuyk P.A."/>
            <person name="Wortman J."/>
            <person name="Dyer P.S."/>
            <person name="Grigoriev I.V."/>
        </authorList>
    </citation>
    <scope>NUCLEOTIDE SEQUENCE [LARGE SCALE GENOMIC DNA]</scope>
    <source>
        <strain evidence="4">DTO 134E9</strain>
    </source>
</reference>
<dbReference type="GO" id="GO:0016787">
    <property type="term" value="F:hydrolase activity"/>
    <property type="evidence" value="ECO:0007669"/>
    <property type="project" value="UniProtKB-KW"/>
</dbReference>
<accession>A0A1L9RHK4</accession>
<keyword evidence="1" id="KW-0378">Hydrolase</keyword>
<dbReference type="EMBL" id="KV878213">
    <property type="protein sequence ID" value="OJJ34384.1"/>
    <property type="molecule type" value="Genomic_DNA"/>
</dbReference>
<name>A0A1L9RHK4_ASPWE</name>
<dbReference type="GeneID" id="63753619"/>
<evidence type="ECO:0000259" key="2">
    <source>
        <dbReference type="Pfam" id="PF20434"/>
    </source>
</evidence>
<organism evidence="3 4">
    <name type="scientific">Aspergillus wentii DTO 134E9</name>
    <dbReference type="NCBI Taxonomy" id="1073089"/>
    <lineage>
        <taxon>Eukaryota</taxon>
        <taxon>Fungi</taxon>
        <taxon>Dikarya</taxon>
        <taxon>Ascomycota</taxon>
        <taxon>Pezizomycotina</taxon>
        <taxon>Eurotiomycetes</taxon>
        <taxon>Eurotiomycetidae</taxon>
        <taxon>Eurotiales</taxon>
        <taxon>Aspergillaceae</taxon>
        <taxon>Aspergillus</taxon>
        <taxon>Aspergillus subgen. Cremei</taxon>
    </lineage>
</organism>
<dbReference type="SUPFAM" id="SSF53474">
    <property type="entry name" value="alpha/beta-Hydrolases"/>
    <property type="match status" value="1"/>
</dbReference>
<proteinExistence type="predicted"/>
<gene>
    <name evidence="3" type="ORF">ASPWEDRAFT_52622</name>
</gene>